<feature type="region of interest" description="Disordered" evidence="13">
    <location>
        <begin position="298"/>
        <end position="420"/>
    </location>
</feature>
<dbReference type="GO" id="GO:0008380">
    <property type="term" value="P:RNA splicing"/>
    <property type="evidence" value="ECO:0007669"/>
    <property type="project" value="UniProtKB-KW"/>
</dbReference>
<evidence type="ECO:0000259" key="14">
    <source>
        <dbReference type="SMART" id="SM01044"/>
    </source>
</evidence>
<dbReference type="GO" id="GO:0051028">
    <property type="term" value="P:mRNA transport"/>
    <property type="evidence" value="ECO:0007669"/>
    <property type="project" value="UniProtKB-KW"/>
</dbReference>
<feature type="compositionally biased region" description="Acidic residues" evidence="13">
    <location>
        <begin position="66"/>
        <end position="83"/>
    </location>
</feature>
<keyword evidence="16" id="KW-1185">Reference proteome</keyword>
<dbReference type="STRING" id="4537.A0A0E0L501"/>
<evidence type="ECO:0000256" key="11">
    <source>
        <dbReference type="ARBA" id="ARBA00023187"/>
    </source>
</evidence>
<evidence type="ECO:0000256" key="10">
    <source>
        <dbReference type="ARBA" id="ARBA00023161"/>
    </source>
</evidence>
<evidence type="ECO:0000256" key="7">
    <source>
        <dbReference type="ARBA" id="ARBA00022816"/>
    </source>
</evidence>
<reference evidence="15" key="1">
    <citation type="submission" date="2015-04" db="UniProtKB">
        <authorList>
            <consortium name="EnsemblPlants"/>
        </authorList>
    </citation>
    <scope>IDENTIFICATION</scope>
</reference>
<sequence length="741" mass="80702">MADREKAEETEEEYESDLDDAPLPAVRRRDAASDDEEEEEEVGARLSPPTKAGSDAESDGQGAAEVYDDDVYEDDDGDEGYEEYVEVYEEFEQVRGGAGGVATGAVAAAGEEAGMKGEAEGEASAAAAAAAAEGEEGKKGSEPYAVPTTGAFYMHDDRFQEARGRGRQRRMVGDRRLWNAKEDQAWVHDRFDEMNLHDFHNDYTRRRPRGRFRGRGGGPGGKVRGGSRDNFRGNRSHTYYHDGAKNYIYVPKEPHSYHDNTKKVQRVLNDNGKNRTIKPPNPHDGDANNFDFIRKESRPLYGNAKSNKSAPRVVRGRGSKRYQPRWRSTAEISSEHNNKSQNLENTSSNANLGKHQHQASNSQPERGFPMKQTFASNLNSASPPFYPSRSSHQELPVSQRGNGQPNTTTRPFSSPIGMEHVSPTPQYGPLLRGKAFVPSAGHGKLHAEVPIKGMDHPSLHSSTSSSTSQFPGNSVKSPHPIVQQRLVQSFNQSIPKMPGQMFAAQSGSSDKLPSSMQSTSTILTEGTEISSPHGSNKSNTRLMAKGQHSDQGEEHASFMYGGTQVLGTTGSLGDQNFHGTPALFPVMQYGGQHPGGPGVPSIGMALPGFVSQQQLGLSNSEMTWLPLLTGASGALGATYGSPYIAVDGSYYPRASEHASSSVSLRESSVSSQLKSQEITGKGIFLPFPFILSSQLIFGDELWPMNIVMMVLMRTSPVRFGSVQDFYLKDFLGPCNISVSDL</sequence>
<feature type="compositionally biased region" description="Low complexity" evidence="13">
    <location>
        <begin position="122"/>
        <end position="132"/>
    </location>
</feature>
<dbReference type="OMA" id="EDQAWVH"/>
<dbReference type="Gramene" id="OPUNC05G21310.1">
    <property type="protein sequence ID" value="OPUNC05G21310.1"/>
    <property type="gene ID" value="OPUNC05G21310"/>
</dbReference>
<evidence type="ECO:0000313" key="16">
    <source>
        <dbReference type="Proteomes" id="UP000026962"/>
    </source>
</evidence>
<dbReference type="Pfam" id="PF09405">
    <property type="entry name" value="Btz"/>
    <property type="match status" value="1"/>
</dbReference>
<dbReference type="GO" id="GO:0006397">
    <property type="term" value="P:mRNA processing"/>
    <property type="evidence" value="ECO:0007669"/>
    <property type="project" value="UniProtKB-KW"/>
</dbReference>
<feature type="domain" description="Btz" evidence="14">
    <location>
        <begin position="107"/>
        <end position="218"/>
    </location>
</feature>
<protein>
    <recommendedName>
        <fullName evidence="14">Btz domain-containing protein</fullName>
    </recommendedName>
</protein>
<dbReference type="GO" id="GO:0006417">
    <property type="term" value="P:regulation of translation"/>
    <property type="evidence" value="ECO:0007669"/>
    <property type="project" value="UniProtKB-KW"/>
</dbReference>
<feature type="compositionally biased region" description="Gly residues" evidence="13">
    <location>
        <begin position="215"/>
        <end position="224"/>
    </location>
</feature>
<feature type="region of interest" description="Disordered" evidence="13">
    <location>
        <begin position="116"/>
        <end position="144"/>
    </location>
</feature>
<feature type="compositionally biased region" description="Acidic residues" evidence="13">
    <location>
        <begin position="8"/>
        <end position="20"/>
    </location>
</feature>
<evidence type="ECO:0000256" key="5">
    <source>
        <dbReference type="ARBA" id="ARBA00022490"/>
    </source>
</evidence>
<feature type="region of interest" description="Disordered" evidence="13">
    <location>
        <begin position="1"/>
        <end position="83"/>
    </location>
</feature>
<feature type="compositionally biased region" description="Polar residues" evidence="13">
    <location>
        <begin position="339"/>
        <end position="351"/>
    </location>
</feature>
<dbReference type="eggNOG" id="ENOG502QSS9">
    <property type="taxonomic scope" value="Eukaryota"/>
</dbReference>
<keyword evidence="8" id="KW-0810">Translation regulation</keyword>
<keyword evidence="7" id="KW-0509">mRNA transport</keyword>
<dbReference type="PANTHER" id="PTHR46837">
    <property type="entry name" value="PROTEIN MLN51 HOMOLOG"/>
    <property type="match status" value="1"/>
</dbReference>
<feature type="region of interest" description="Disordered" evidence="13">
    <location>
        <begin position="271"/>
        <end position="290"/>
    </location>
</feature>
<feature type="region of interest" description="Disordered" evidence="13">
    <location>
        <begin position="204"/>
        <end position="238"/>
    </location>
</feature>
<keyword evidence="10" id="KW-0866">Nonsense-mediated mRNA decay</keyword>
<comment type="subcellular location">
    <subcellularLocation>
        <location evidence="2">Cytoplasm</location>
    </subcellularLocation>
    <subcellularLocation>
        <location evidence="1">Nucleus</location>
    </subcellularLocation>
</comment>
<evidence type="ECO:0000256" key="8">
    <source>
        <dbReference type="ARBA" id="ARBA00022845"/>
    </source>
</evidence>
<dbReference type="SMART" id="SM01044">
    <property type="entry name" value="Btz"/>
    <property type="match status" value="1"/>
</dbReference>
<comment type="similarity">
    <text evidence="3">Belongs to the CASC3 family.</text>
</comment>
<evidence type="ECO:0000256" key="2">
    <source>
        <dbReference type="ARBA" id="ARBA00004496"/>
    </source>
</evidence>
<proteinExistence type="inferred from homology"/>
<evidence type="ECO:0000256" key="1">
    <source>
        <dbReference type="ARBA" id="ARBA00004123"/>
    </source>
</evidence>
<dbReference type="InterPro" id="IPR044796">
    <property type="entry name" value="MLN51_plant"/>
</dbReference>
<evidence type="ECO:0000256" key="4">
    <source>
        <dbReference type="ARBA" id="ARBA00022448"/>
    </source>
</evidence>
<keyword evidence="9" id="KW-0694">RNA-binding</keyword>
<dbReference type="Proteomes" id="UP000026962">
    <property type="component" value="Chromosome 5"/>
</dbReference>
<feature type="compositionally biased region" description="Basic residues" evidence="13">
    <location>
        <begin position="314"/>
        <end position="324"/>
    </location>
</feature>
<feature type="compositionally biased region" description="Polar residues" evidence="13">
    <location>
        <begin position="399"/>
        <end position="412"/>
    </location>
</feature>
<dbReference type="PANTHER" id="PTHR46837:SF10">
    <property type="entry name" value="OS05G0534600 PROTEIN"/>
    <property type="match status" value="1"/>
</dbReference>
<feature type="compositionally biased region" description="Polar residues" evidence="13">
    <location>
        <begin position="373"/>
        <end position="382"/>
    </location>
</feature>
<evidence type="ECO:0000256" key="9">
    <source>
        <dbReference type="ARBA" id="ARBA00022884"/>
    </source>
</evidence>
<dbReference type="GO" id="GO:0003729">
    <property type="term" value="F:mRNA binding"/>
    <property type="evidence" value="ECO:0007669"/>
    <property type="project" value="InterPro"/>
</dbReference>
<dbReference type="AlphaFoldDB" id="A0A0E0L501"/>
<organism evidence="15">
    <name type="scientific">Oryza punctata</name>
    <name type="common">Red rice</name>
    <dbReference type="NCBI Taxonomy" id="4537"/>
    <lineage>
        <taxon>Eukaryota</taxon>
        <taxon>Viridiplantae</taxon>
        <taxon>Streptophyta</taxon>
        <taxon>Embryophyta</taxon>
        <taxon>Tracheophyta</taxon>
        <taxon>Spermatophyta</taxon>
        <taxon>Magnoliopsida</taxon>
        <taxon>Liliopsida</taxon>
        <taxon>Poales</taxon>
        <taxon>Poaceae</taxon>
        <taxon>BOP clade</taxon>
        <taxon>Oryzoideae</taxon>
        <taxon>Oryzeae</taxon>
        <taxon>Oryzinae</taxon>
        <taxon>Oryza</taxon>
    </lineage>
</organism>
<evidence type="ECO:0000256" key="12">
    <source>
        <dbReference type="ARBA" id="ARBA00023242"/>
    </source>
</evidence>
<dbReference type="HOGENOM" id="CLU_016753_1_0_1"/>
<keyword evidence="5" id="KW-0963">Cytoplasm</keyword>
<keyword evidence="11" id="KW-0508">mRNA splicing</keyword>
<keyword evidence="12" id="KW-0539">Nucleus</keyword>
<dbReference type="GO" id="GO:0000184">
    <property type="term" value="P:nuclear-transcribed mRNA catabolic process, nonsense-mediated decay"/>
    <property type="evidence" value="ECO:0007669"/>
    <property type="project" value="UniProtKB-KW"/>
</dbReference>
<evidence type="ECO:0000256" key="6">
    <source>
        <dbReference type="ARBA" id="ARBA00022664"/>
    </source>
</evidence>
<feature type="region of interest" description="Disordered" evidence="13">
    <location>
        <begin position="452"/>
        <end position="478"/>
    </location>
</feature>
<keyword evidence="4" id="KW-0813">Transport</keyword>
<accession>A0A0E0L501</accession>
<dbReference type="GO" id="GO:0005737">
    <property type="term" value="C:cytoplasm"/>
    <property type="evidence" value="ECO:0007669"/>
    <property type="project" value="UniProtKB-SubCell"/>
</dbReference>
<dbReference type="GO" id="GO:0035145">
    <property type="term" value="C:exon-exon junction complex"/>
    <property type="evidence" value="ECO:0007669"/>
    <property type="project" value="InterPro"/>
</dbReference>
<keyword evidence="6" id="KW-0507">mRNA processing</keyword>
<evidence type="ECO:0000256" key="3">
    <source>
        <dbReference type="ARBA" id="ARBA00009548"/>
    </source>
</evidence>
<feature type="compositionally biased region" description="Basic and acidic residues" evidence="13">
    <location>
        <begin position="281"/>
        <end position="290"/>
    </location>
</feature>
<evidence type="ECO:0000256" key="13">
    <source>
        <dbReference type="SAM" id="MobiDB-lite"/>
    </source>
</evidence>
<dbReference type="EnsemblPlants" id="OPUNC05G21310.1">
    <property type="protein sequence ID" value="OPUNC05G21310.1"/>
    <property type="gene ID" value="OPUNC05G21310"/>
</dbReference>
<name>A0A0E0L501_ORYPU</name>
<reference evidence="15" key="2">
    <citation type="submission" date="2018-05" db="EMBL/GenBank/DDBJ databases">
        <title>OpunRS2 (Oryza punctata Reference Sequence Version 2).</title>
        <authorList>
            <person name="Zhang J."/>
            <person name="Kudrna D."/>
            <person name="Lee S."/>
            <person name="Talag J."/>
            <person name="Welchert J."/>
            <person name="Wing R.A."/>
        </authorList>
    </citation>
    <scope>NUCLEOTIDE SEQUENCE [LARGE SCALE GENOMIC DNA]</scope>
</reference>
<dbReference type="InterPro" id="IPR018545">
    <property type="entry name" value="Btz_dom"/>
</dbReference>
<evidence type="ECO:0000313" key="15">
    <source>
        <dbReference type="EnsemblPlants" id="OPUNC05G21310.1"/>
    </source>
</evidence>